<dbReference type="SUPFAM" id="SSF100950">
    <property type="entry name" value="NagB/RpiA/CoA transferase-like"/>
    <property type="match status" value="1"/>
</dbReference>
<evidence type="ECO:0000256" key="1">
    <source>
        <dbReference type="ARBA" id="ARBA00010638"/>
    </source>
</evidence>
<keyword evidence="3 4" id="KW-0067">ATP-binding</keyword>
<dbReference type="GO" id="GO:0009396">
    <property type="term" value="P:folic acid-containing compound biosynthetic process"/>
    <property type="evidence" value="ECO:0007669"/>
    <property type="project" value="TreeGrafter"/>
</dbReference>
<dbReference type="InterPro" id="IPR024185">
    <property type="entry name" value="FTHF_cligase-like_sf"/>
</dbReference>
<keyword evidence="5" id="KW-0479">Metal-binding</keyword>
<keyword evidence="5" id="KW-0460">Magnesium</keyword>
<dbReference type="PIRSF" id="PIRSF006806">
    <property type="entry name" value="FTHF_cligase"/>
    <property type="match status" value="1"/>
</dbReference>
<feature type="binding site" evidence="4">
    <location>
        <begin position="6"/>
        <end position="10"/>
    </location>
    <ligand>
        <name>ATP</name>
        <dbReference type="ChEBI" id="CHEBI:30616"/>
    </ligand>
</feature>
<dbReference type="EMBL" id="FOAT01000001">
    <property type="protein sequence ID" value="SEK25224.1"/>
    <property type="molecule type" value="Genomic_DNA"/>
</dbReference>
<reference evidence="6 7" key="1">
    <citation type="submission" date="2016-10" db="EMBL/GenBank/DDBJ databases">
        <authorList>
            <person name="de Groot N.N."/>
        </authorList>
    </citation>
    <scope>NUCLEOTIDE SEQUENCE [LARGE SCALE GENOMIC DNA]</scope>
    <source>
        <strain evidence="6 7">KH2T6</strain>
    </source>
</reference>
<evidence type="ECO:0000313" key="6">
    <source>
        <dbReference type="EMBL" id="SEK25224.1"/>
    </source>
</evidence>
<comment type="cofactor">
    <cofactor evidence="5">
        <name>Mg(2+)</name>
        <dbReference type="ChEBI" id="CHEBI:18420"/>
    </cofactor>
</comment>
<dbReference type="RefSeq" id="WP_074828540.1">
    <property type="nucleotide sequence ID" value="NZ_FOAT01000001.1"/>
</dbReference>
<dbReference type="InterPro" id="IPR037171">
    <property type="entry name" value="NagB/RpiA_transferase-like"/>
</dbReference>
<dbReference type="Gene3D" id="3.40.50.10420">
    <property type="entry name" value="NagB/RpiA/CoA transferase-like"/>
    <property type="match status" value="1"/>
</dbReference>
<dbReference type="InterPro" id="IPR002698">
    <property type="entry name" value="FTHF_cligase"/>
</dbReference>
<dbReference type="OrthoDB" id="9801938at2"/>
<evidence type="ECO:0000313" key="7">
    <source>
        <dbReference type="Proteomes" id="UP000186015"/>
    </source>
</evidence>
<proteinExistence type="inferred from homology"/>
<evidence type="ECO:0000256" key="4">
    <source>
        <dbReference type="PIRSR" id="PIRSR006806-1"/>
    </source>
</evidence>
<dbReference type="EC" id="6.3.3.2" evidence="5"/>
<dbReference type="PANTHER" id="PTHR23407:SF1">
    <property type="entry name" value="5-FORMYLTETRAHYDROFOLATE CYCLO-LIGASE"/>
    <property type="match status" value="1"/>
</dbReference>
<dbReference type="GO" id="GO:0005524">
    <property type="term" value="F:ATP binding"/>
    <property type="evidence" value="ECO:0007669"/>
    <property type="project" value="UniProtKB-KW"/>
</dbReference>
<dbReference type="NCBIfam" id="TIGR02727">
    <property type="entry name" value="MTHFS_bact"/>
    <property type="match status" value="1"/>
</dbReference>
<evidence type="ECO:0000256" key="3">
    <source>
        <dbReference type="ARBA" id="ARBA00022840"/>
    </source>
</evidence>
<feature type="binding site" evidence="4">
    <location>
        <position position="57"/>
    </location>
    <ligand>
        <name>substrate</name>
    </ligand>
</feature>
<dbReference type="Proteomes" id="UP000186015">
    <property type="component" value="Unassembled WGS sequence"/>
</dbReference>
<accession>A0A1H7FHG4</accession>
<feature type="binding site" evidence="4">
    <location>
        <position position="52"/>
    </location>
    <ligand>
        <name>substrate</name>
    </ligand>
</feature>
<dbReference type="PANTHER" id="PTHR23407">
    <property type="entry name" value="ATPASE INHIBITOR/5-FORMYLTETRAHYDROFOLATE CYCLO-LIGASE"/>
    <property type="match status" value="1"/>
</dbReference>
<dbReference type="GO" id="GO:0046872">
    <property type="term" value="F:metal ion binding"/>
    <property type="evidence" value="ECO:0007669"/>
    <property type="project" value="UniProtKB-KW"/>
</dbReference>
<organism evidence="6 7">
    <name type="scientific">Ruminococcus albus</name>
    <dbReference type="NCBI Taxonomy" id="1264"/>
    <lineage>
        <taxon>Bacteria</taxon>
        <taxon>Bacillati</taxon>
        <taxon>Bacillota</taxon>
        <taxon>Clostridia</taxon>
        <taxon>Eubacteriales</taxon>
        <taxon>Oscillospiraceae</taxon>
        <taxon>Ruminococcus</taxon>
    </lineage>
</organism>
<dbReference type="AlphaFoldDB" id="A0A1H7FHG4"/>
<feature type="binding site" evidence="4">
    <location>
        <begin position="140"/>
        <end position="148"/>
    </location>
    <ligand>
        <name>ATP</name>
        <dbReference type="ChEBI" id="CHEBI:30616"/>
    </ligand>
</feature>
<dbReference type="GO" id="GO:0030272">
    <property type="term" value="F:5-formyltetrahydrofolate cyclo-ligase activity"/>
    <property type="evidence" value="ECO:0007669"/>
    <property type="project" value="UniProtKB-EC"/>
</dbReference>
<keyword evidence="2 4" id="KW-0547">Nucleotide-binding</keyword>
<comment type="similarity">
    <text evidence="1 5">Belongs to the 5-formyltetrahydrofolate cyclo-ligase family.</text>
</comment>
<gene>
    <name evidence="6" type="ORF">SAMN05216469_101264</name>
</gene>
<name>A0A1H7FHG4_RUMAL</name>
<dbReference type="Pfam" id="PF01812">
    <property type="entry name" value="5-FTHF_cyc-lig"/>
    <property type="match status" value="1"/>
</dbReference>
<comment type="catalytic activity">
    <reaction evidence="5">
        <text>(6S)-5-formyl-5,6,7,8-tetrahydrofolate + ATP = (6R)-5,10-methenyltetrahydrofolate + ADP + phosphate</text>
        <dbReference type="Rhea" id="RHEA:10488"/>
        <dbReference type="ChEBI" id="CHEBI:30616"/>
        <dbReference type="ChEBI" id="CHEBI:43474"/>
        <dbReference type="ChEBI" id="CHEBI:57455"/>
        <dbReference type="ChEBI" id="CHEBI:57457"/>
        <dbReference type="ChEBI" id="CHEBI:456216"/>
        <dbReference type="EC" id="6.3.3.2"/>
    </reaction>
</comment>
<evidence type="ECO:0000256" key="2">
    <source>
        <dbReference type="ARBA" id="ARBA00022741"/>
    </source>
</evidence>
<dbReference type="GO" id="GO:0035999">
    <property type="term" value="P:tetrahydrofolate interconversion"/>
    <property type="evidence" value="ECO:0007669"/>
    <property type="project" value="TreeGrafter"/>
</dbReference>
<evidence type="ECO:0000256" key="5">
    <source>
        <dbReference type="RuleBase" id="RU361279"/>
    </source>
</evidence>
<keyword evidence="6" id="KW-0436">Ligase</keyword>
<sequence>MQGLTKQELRKRFKALRIARDPEEKSSADRAVCSAFIESYVYKNSRDILIYVSGDIEIGTIGIIDKILSDINIGADKRLLCPRCVSGTNEMHFYRINSLDDLETGHFGILEPANQCQRIDDYSDALCLVPALSFDTKGYRLGFGKGFYDRFLTDFKGVAVGLCCESCLTDGELPRDEHDVSVDWIITEKGWIKIPADNIKERKSK</sequence>
<protein>
    <recommendedName>
        <fullName evidence="5">5-formyltetrahydrofolate cyclo-ligase</fullName>
        <ecNumber evidence="5">6.3.3.2</ecNumber>
    </recommendedName>
</protein>